<keyword evidence="3 7" id="KW-0032">Aminotransferase</keyword>
<comment type="similarity">
    <text evidence="2">Belongs to the class-I pyridoxal-phosphate-dependent aminotransferase family.</text>
</comment>
<evidence type="ECO:0000256" key="1">
    <source>
        <dbReference type="ARBA" id="ARBA00001933"/>
    </source>
</evidence>
<dbReference type="InterPro" id="IPR015424">
    <property type="entry name" value="PyrdxlP-dep_Trfase"/>
</dbReference>
<comment type="cofactor">
    <cofactor evidence="1">
        <name>pyridoxal 5'-phosphate</name>
        <dbReference type="ChEBI" id="CHEBI:597326"/>
    </cofactor>
</comment>
<dbReference type="Gene3D" id="3.90.1150.10">
    <property type="entry name" value="Aspartate Aminotransferase, domain 1"/>
    <property type="match status" value="1"/>
</dbReference>
<dbReference type="SUPFAM" id="SSF53383">
    <property type="entry name" value="PLP-dependent transferases"/>
    <property type="match status" value="1"/>
</dbReference>
<evidence type="ECO:0000256" key="3">
    <source>
        <dbReference type="ARBA" id="ARBA00022576"/>
    </source>
</evidence>
<dbReference type="PANTHER" id="PTHR43807:SF20">
    <property type="entry name" value="FI04487P"/>
    <property type="match status" value="1"/>
</dbReference>
<gene>
    <name evidence="7" type="ORF">SAMN05661096_01971</name>
</gene>
<dbReference type="CDD" id="cd00609">
    <property type="entry name" value="AAT_like"/>
    <property type="match status" value="1"/>
</dbReference>
<name>A0A1X7JS84_9BACT</name>
<dbReference type="GO" id="GO:0016212">
    <property type="term" value="F:kynurenine-oxoglutarate transaminase activity"/>
    <property type="evidence" value="ECO:0007669"/>
    <property type="project" value="TreeGrafter"/>
</dbReference>
<evidence type="ECO:0000313" key="7">
    <source>
        <dbReference type="EMBL" id="SMG30413.1"/>
    </source>
</evidence>
<keyword evidence="8" id="KW-1185">Reference proteome</keyword>
<dbReference type="InterPro" id="IPR015422">
    <property type="entry name" value="PyrdxlP-dep_Trfase_small"/>
</dbReference>
<evidence type="ECO:0000313" key="8">
    <source>
        <dbReference type="Proteomes" id="UP000193804"/>
    </source>
</evidence>
<sequence length="382" mass="42790">MTAIQSKLPNVGTTIFTVMSQMASEYNAINLSQGFPDFPVSEKLIDLVYQNMQIGHNQYAPMPGLPQLREAIAAKIKNTGGIKLNTETEITVSAGATEAIFSSVLATVNQGDEVIVLEPAYDCYIPAIELAGGKVIPVGLNLADFKPDWQKIQDKITEKTRMIIINFPHNPSGAILTETDVAALKKILEENPQLLILSDEVYEHIIFDGNTNLSVLKDEFLASRSIAVSSFGKTFHATGWKIGYMVAPETIMKEIRKVHQYNCFSVHTPSQFAMAEYLQNEQTYLGVSSMYERKREFFQEAMQKSKFKVIPSYGTYFQLLDFSEVSDMDDMEFAQYLIKEKGVASIPVSAFYSDRQDNKLLRFCFAKGEETLQKAADILCKI</sequence>
<dbReference type="GO" id="GO:0005737">
    <property type="term" value="C:cytoplasm"/>
    <property type="evidence" value="ECO:0007669"/>
    <property type="project" value="TreeGrafter"/>
</dbReference>
<dbReference type="EMBL" id="FXAW01000003">
    <property type="protein sequence ID" value="SMG30413.1"/>
    <property type="molecule type" value="Genomic_DNA"/>
</dbReference>
<feature type="domain" description="Aminotransferase class I/classII large" evidence="6">
    <location>
        <begin position="28"/>
        <end position="377"/>
    </location>
</feature>
<proteinExistence type="inferred from homology"/>
<dbReference type="InterPro" id="IPR004839">
    <property type="entry name" value="Aminotransferase_I/II_large"/>
</dbReference>
<keyword evidence="4 7" id="KW-0808">Transferase</keyword>
<dbReference type="AlphaFoldDB" id="A0A1X7JS84"/>
<evidence type="ECO:0000256" key="4">
    <source>
        <dbReference type="ARBA" id="ARBA00022679"/>
    </source>
</evidence>
<dbReference type="InterPro" id="IPR051326">
    <property type="entry name" value="Kynurenine-oxoglutarate_AT"/>
</dbReference>
<dbReference type="InterPro" id="IPR015421">
    <property type="entry name" value="PyrdxlP-dep_Trfase_major"/>
</dbReference>
<dbReference type="GO" id="GO:0030170">
    <property type="term" value="F:pyridoxal phosphate binding"/>
    <property type="evidence" value="ECO:0007669"/>
    <property type="project" value="InterPro"/>
</dbReference>
<dbReference type="RefSeq" id="WP_085516878.1">
    <property type="nucleotide sequence ID" value="NZ_FXAW01000003.1"/>
</dbReference>
<reference evidence="8" key="1">
    <citation type="submission" date="2017-04" db="EMBL/GenBank/DDBJ databases">
        <authorList>
            <person name="Varghese N."/>
            <person name="Submissions S."/>
        </authorList>
    </citation>
    <scope>NUCLEOTIDE SEQUENCE [LARGE SCALE GENOMIC DNA]</scope>
    <source>
        <strain evidence="8">DSM 4125</strain>
    </source>
</reference>
<dbReference type="Proteomes" id="UP000193804">
    <property type="component" value="Unassembled WGS sequence"/>
</dbReference>
<evidence type="ECO:0000256" key="2">
    <source>
        <dbReference type="ARBA" id="ARBA00007441"/>
    </source>
</evidence>
<accession>A0A1X7JS84</accession>
<keyword evidence="5" id="KW-0663">Pyridoxal phosphate</keyword>
<dbReference type="PANTHER" id="PTHR43807">
    <property type="entry name" value="FI04487P"/>
    <property type="match status" value="1"/>
</dbReference>
<protein>
    <submittedName>
        <fullName evidence="7">Methionine aminotransferase</fullName>
    </submittedName>
</protein>
<evidence type="ECO:0000259" key="6">
    <source>
        <dbReference type="Pfam" id="PF00155"/>
    </source>
</evidence>
<dbReference type="FunFam" id="3.40.640.10:FF:000033">
    <property type="entry name" value="Aspartate aminotransferase"/>
    <property type="match status" value="1"/>
</dbReference>
<dbReference type="Pfam" id="PF00155">
    <property type="entry name" value="Aminotran_1_2"/>
    <property type="match status" value="1"/>
</dbReference>
<dbReference type="Gene3D" id="3.40.640.10">
    <property type="entry name" value="Type I PLP-dependent aspartate aminotransferase-like (Major domain)"/>
    <property type="match status" value="1"/>
</dbReference>
<dbReference type="STRING" id="1028.SAMN05661096_01971"/>
<evidence type="ECO:0000256" key="5">
    <source>
        <dbReference type="ARBA" id="ARBA00022898"/>
    </source>
</evidence>
<organism evidence="7 8">
    <name type="scientific">Marivirga sericea</name>
    <dbReference type="NCBI Taxonomy" id="1028"/>
    <lineage>
        <taxon>Bacteria</taxon>
        <taxon>Pseudomonadati</taxon>
        <taxon>Bacteroidota</taxon>
        <taxon>Cytophagia</taxon>
        <taxon>Cytophagales</taxon>
        <taxon>Marivirgaceae</taxon>
        <taxon>Marivirga</taxon>
    </lineage>
</organism>
<dbReference type="NCBIfam" id="NF006569">
    <property type="entry name" value="PRK09082.1"/>
    <property type="match status" value="1"/>
</dbReference>
<dbReference type="OrthoDB" id="9802328at2"/>